<comment type="PTM">
    <text evidence="8 10">One or more lysine residues are methylated.</text>
</comment>
<dbReference type="Pfam" id="PF00298">
    <property type="entry name" value="Ribosomal_L11"/>
    <property type="match status" value="1"/>
</dbReference>
<keyword evidence="5 8" id="KW-0689">Ribosomal protein</keyword>
<evidence type="ECO:0000256" key="5">
    <source>
        <dbReference type="ARBA" id="ARBA00022980"/>
    </source>
</evidence>
<dbReference type="InterPro" id="IPR036769">
    <property type="entry name" value="Ribosomal_uL11_C_sf"/>
</dbReference>
<dbReference type="InterPro" id="IPR000911">
    <property type="entry name" value="Ribosomal_uL11"/>
</dbReference>
<evidence type="ECO:0000313" key="14">
    <source>
        <dbReference type="Proteomes" id="UP000028623"/>
    </source>
</evidence>
<proteinExistence type="inferred from homology"/>
<dbReference type="GO" id="GO:0003735">
    <property type="term" value="F:structural constituent of ribosome"/>
    <property type="evidence" value="ECO:0007669"/>
    <property type="project" value="InterPro"/>
</dbReference>
<dbReference type="InterPro" id="IPR006519">
    <property type="entry name" value="Ribosomal_uL11_bac-typ"/>
</dbReference>
<keyword evidence="14" id="KW-1185">Reference proteome</keyword>
<dbReference type="FunFam" id="3.30.1550.10:FF:000001">
    <property type="entry name" value="50S ribosomal protein L11"/>
    <property type="match status" value="1"/>
</dbReference>
<dbReference type="InterPro" id="IPR036796">
    <property type="entry name" value="Ribosomal_uL11_N_sf"/>
</dbReference>
<evidence type="ECO:0000256" key="3">
    <source>
        <dbReference type="ARBA" id="ARBA00022730"/>
    </source>
</evidence>
<dbReference type="GO" id="GO:0006412">
    <property type="term" value="P:translation"/>
    <property type="evidence" value="ECO:0007669"/>
    <property type="project" value="UniProtKB-UniRule"/>
</dbReference>
<evidence type="ECO:0000259" key="12">
    <source>
        <dbReference type="Pfam" id="PF03946"/>
    </source>
</evidence>
<comment type="similarity">
    <text evidence="1 8 9">Belongs to the universal ribosomal protein uL11 family.</text>
</comment>
<dbReference type="Gene3D" id="1.10.10.250">
    <property type="entry name" value="Ribosomal protein L11, C-terminal domain"/>
    <property type="match status" value="1"/>
</dbReference>
<keyword evidence="2 8" id="KW-0488">Methylation</keyword>
<evidence type="ECO:0000256" key="8">
    <source>
        <dbReference type="HAMAP-Rule" id="MF_00736"/>
    </source>
</evidence>
<comment type="subunit">
    <text evidence="7">Part of the ribosomal stalk of the 50S ribosomal subunit. Interacts with L10 and the large rRNA to form the base of the stalk. L10 forms an elongated spine to which 2 L12 dimers bind in a sequential fashion forming a pentameric L10(L12)2(L12)2 complex.</text>
</comment>
<dbReference type="eggNOG" id="COG0080">
    <property type="taxonomic scope" value="Bacteria"/>
</dbReference>
<dbReference type="AlphaFoldDB" id="A0A085BF61"/>
<organism evidence="13 14">
    <name type="scientific">Epilithonimonas lactis</name>
    <dbReference type="NCBI Taxonomy" id="421072"/>
    <lineage>
        <taxon>Bacteria</taxon>
        <taxon>Pseudomonadati</taxon>
        <taxon>Bacteroidota</taxon>
        <taxon>Flavobacteriia</taxon>
        <taxon>Flavobacteriales</taxon>
        <taxon>Weeksellaceae</taxon>
        <taxon>Chryseobacterium group</taxon>
        <taxon>Epilithonimonas</taxon>
    </lineage>
</organism>
<name>A0A085BF61_9FLAO</name>
<protein>
    <recommendedName>
        <fullName evidence="8">Large ribosomal subunit protein uL11</fullName>
    </recommendedName>
</protein>
<dbReference type="OrthoDB" id="9802408at2"/>
<dbReference type="HAMAP" id="MF_00736">
    <property type="entry name" value="Ribosomal_uL11"/>
    <property type="match status" value="1"/>
</dbReference>
<evidence type="ECO:0000256" key="10">
    <source>
        <dbReference type="RuleBase" id="RU003979"/>
    </source>
</evidence>
<dbReference type="Gene3D" id="3.30.1550.10">
    <property type="entry name" value="Ribosomal protein L11/L12, N-terminal domain"/>
    <property type="match status" value="1"/>
</dbReference>
<reference evidence="13 14" key="1">
    <citation type="submission" date="2014-07" db="EMBL/GenBank/DDBJ databases">
        <title>Epilithonimonas lactis LMG 22401 Genome.</title>
        <authorList>
            <person name="Pipes S.E."/>
            <person name="Stropko S.J."/>
        </authorList>
    </citation>
    <scope>NUCLEOTIDE SEQUENCE [LARGE SCALE GENOMIC DNA]</scope>
    <source>
        <strain evidence="13 14">LMG 24401</strain>
    </source>
</reference>
<dbReference type="PANTHER" id="PTHR11661:SF1">
    <property type="entry name" value="LARGE RIBOSOMAL SUBUNIT PROTEIN UL11M"/>
    <property type="match status" value="1"/>
</dbReference>
<dbReference type="SMART" id="SM00649">
    <property type="entry name" value="RL11"/>
    <property type="match status" value="1"/>
</dbReference>
<dbReference type="STRING" id="421072.SAMN04488097_0474"/>
<evidence type="ECO:0000256" key="9">
    <source>
        <dbReference type="RuleBase" id="RU003978"/>
    </source>
</evidence>
<evidence type="ECO:0000313" key="13">
    <source>
        <dbReference type="EMBL" id="KFC21106.1"/>
    </source>
</evidence>
<dbReference type="CDD" id="cd00349">
    <property type="entry name" value="Ribosomal_L11"/>
    <property type="match status" value="1"/>
</dbReference>
<dbReference type="SUPFAM" id="SSF54747">
    <property type="entry name" value="Ribosomal L11/L12e N-terminal domain"/>
    <property type="match status" value="1"/>
</dbReference>
<dbReference type="Pfam" id="PF03946">
    <property type="entry name" value="Ribosomal_L11_N"/>
    <property type="match status" value="1"/>
</dbReference>
<dbReference type="InterPro" id="IPR020783">
    <property type="entry name" value="Ribosomal_uL11_C"/>
</dbReference>
<evidence type="ECO:0000256" key="6">
    <source>
        <dbReference type="ARBA" id="ARBA00023274"/>
    </source>
</evidence>
<dbReference type="GO" id="GO:0022625">
    <property type="term" value="C:cytosolic large ribosomal subunit"/>
    <property type="evidence" value="ECO:0007669"/>
    <property type="project" value="TreeGrafter"/>
</dbReference>
<gene>
    <name evidence="8" type="primary">rplK</name>
    <name evidence="13" type="ORF">IO89_12895</name>
</gene>
<dbReference type="NCBIfam" id="TIGR01632">
    <property type="entry name" value="L11_bact"/>
    <property type="match status" value="1"/>
</dbReference>
<accession>A0A085BF61</accession>
<comment type="subunit">
    <text evidence="8">Part of the ribosomal stalk of the 50S ribosomal subunit. Interacts with L10 and the large rRNA to form the base of the stalk. L10 forms an elongated spine to which L12 dimers bind in a sequential fashion forming a multimeric L10(L12)X complex.</text>
</comment>
<evidence type="ECO:0000259" key="11">
    <source>
        <dbReference type="Pfam" id="PF00298"/>
    </source>
</evidence>
<evidence type="ECO:0000256" key="4">
    <source>
        <dbReference type="ARBA" id="ARBA00022884"/>
    </source>
</evidence>
<dbReference type="Proteomes" id="UP000028623">
    <property type="component" value="Unassembled WGS sequence"/>
</dbReference>
<evidence type="ECO:0000256" key="2">
    <source>
        <dbReference type="ARBA" id="ARBA00022481"/>
    </source>
</evidence>
<comment type="function">
    <text evidence="8 10">Forms part of the ribosomal stalk which helps the ribosome interact with GTP-bound translation factors.</text>
</comment>
<keyword evidence="4 8" id="KW-0694">RNA-binding</keyword>
<dbReference type="RefSeq" id="WP_034966475.1">
    <property type="nucleotide sequence ID" value="NZ_FOFI01000001.1"/>
</dbReference>
<feature type="domain" description="Large ribosomal subunit protein uL11 C-terminal" evidence="11">
    <location>
        <begin position="71"/>
        <end position="139"/>
    </location>
</feature>
<sequence length="147" mass="15515">MAKKVFKMVKLQVKGGAANPSPPVGPALGSAGVNIMEFCKQFNGRTQDKPGQVLPVVITVYEDKSFEFIIKTPPVAIQLLEAAKLKGGSGEPNRNKVGAVSWAQVQKIAEDKMGDLNCFSVDPAISMVAGTARSMGLRVTGTKPTNA</sequence>
<comment type="caution">
    <text evidence="13">The sequence shown here is derived from an EMBL/GenBank/DDBJ whole genome shotgun (WGS) entry which is preliminary data.</text>
</comment>
<feature type="domain" description="Large ribosomal subunit protein uL11 N-terminal" evidence="12">
    <location>
        <begin position="9"/>
        <end position="66"/>
    </location>
</feature>
<dbReference type="InterPro" id="IPR020784">
    <property type="entry name" value="Ribosomal_uL11_N"/>
</dbReference>
<dbReference type="EMBL" id="JPLY01000004">
    <property type="protein sequence ID" value="KFC21106.1"/>
    <property type="molecule type" value="Genomic_DNA"/>
</dbReference>
<evidence type="ECO:0000256" key="7">
    <source>
        <dbReference type="ARBA" id="ARBA00062905"/>
    </source>
</evidence>
<dbReference type="SUPFAM" id="SSF46906">
    <property type="entry name" value="Ribosomal protein L11, C-terminal domain"/>
    <property type="match status" value="1"/>
</dbReference>
<dbReference type="GO" id="GO:0070180">
    <property type="term" value="F:large ribosomal subunit rRNA binding"/>
    <property type="evidence" value="ECO:0007669"/>
    <property type="project" value="UniProtKB-UniRule"/>
</dbReference>
<keyword evidence="3 8" id="KW-0699">rRNA-binding</keyword>
<dbReference type="PANTHER" id="PTHR11661">
    <property type="entry name" value="60S RIBOSOMAL PROTEIN L12"/>
    <property type="match status" value="1"/>
</dbReference>
<evidence type="ECO:0000256" key="1">
    <source>
        <dbReference type="ARBA" id="ARBA00010537"/>
    </source>
</evidence>
<keyword evidence="6 8" id="KW-0687">Ribonucleoprotein</keyword>
<dbReference type="FunFam" id="1.10.10.250:FF:000001">
    <property type="entry name" value="50S ribosomal protein L11"/>
    <property type="match status" value="1"/>
</dbReference>